<dbReference type="GO" id="GO:0046983">
    <property type="term" value="F:protein dimerization activity"/>
    <property type="evidence" value="ECO:0007669"/>
    <property type="project" value="InterPro"/>
</dbReference>
<dbReference type="PROSITE" id="PS50109">
    <property type="entry name" value="HIS_KIN"/>
    <property type="match status" value="1"/>
</dbReference>
<evidence type="ECO:0000256" key="2">
    <source>
        <dbReference type="ARBA" id="ARBA00004651"/>
    </source>
</evidence>
<comment type="subcellular location">
    <subcellularLocation>
        <location evidence="2 13">Cell membrane</location>
        <topology evidence="2 13">Multi-pass membrane protein</topology>
    </subcellularLocation>
</comment>
<reference evidence="17 18" key="1">
    <citation type="submission" date="2013-02" db="EMBL/GenBank/DDBJ databases">
        <title>The Genome Sequence of Enterococcus phoeniculicola BAA-412.</title>
        <authorList>
            <consortium name="The Broad Institute Genome Sequencing Platform"/>
            <consortium name="The Broad Institute Genome Sequencing Center for Infectious Disease"/>
            <person name="Earl A.M."/>
            <person name="Gilmore M.S."/>
            <person name="Lebreton F."/>
            <person name="Walker B."/>
            <person name="Young S.K."/>
            <person name="Zeng Q."/>
            <person name="Gargeya S."/>
            <person name="Fitzgerald M."/>
            <person name="Haas B."/>
            <person name="Abouelleil A."/>
            <person name="Alvarado L."/>
            <person name="Arachchi H.M."/>
            <person name="Berlin A.M."/>
            <person name="Chapman S.B."/>
            <person name="Dewar J."/>
            <person name="Goldberg J."/>
            <person name="Griggs A."/>
            <person name="Gujja S."/>
            <person name="Hansen M."/>
            <person name="Howarth C."/>
            <person name="Imamovic A."/>
            <person name="Larimer J."/>
            <person name="McCowan C."/>
            <person name="Murphy C."/>
            <person name="Neiman D."/>
            <person name="Pearson M."/>
            <person name="Priest M."/>
            <person name="Roberts A."/>
            <person name="Saif S."/>
            <person name="Shea T."/>
            <person name="Sisk P."/>
            <person name="Sykes S."/>
            <person name="Wortman J."/>
            <person name="Nusbaum C."/>
            <person name="Birren B."/>
        </authorList>
    </citation>
    <scope>NUCLEOTIDE SEQUENCE [LARGE SCALE GENOMIC DNA]</scope>
    <source>
        <strain evidence="17 18">ATCC BAA-412</strain>
    </source>
</reference>
<feature type="domain" description="Histidine kinase" evidence="16">
    <location>
        <begin position="158"/>
        <end position="353"/>
    </location>
</feature>
<evidence type="ECO:0000256" key="15">
    <source>
        <dbReference type="SAM" id="Phobius"/>
    </source>
</evidence>
<keyword evidence="11 13" id="KW-0902">Two-component regulatory system</keyword>
<evidence type="ECO:0000313" key="18">
    <source>
        <dbReference type="Proteomes" id="UP000013785"/>
    </source>
</evidence>
<keyword evidence="3 13" id="KW-1003">Cell membrane</keyword>
<name>R3WNJ8_9ENTE</name>
<dbReference type="PANTHER" id="PTHR24421">
    <property type="entry name" value="NITRATE/NITRITE SENSOR PROTEIN NARX-RELATED"/>
    <property type="match status" value="1"/>
</dbReference>
<keyword evidence="5 13" id="KW-0808">Transferase</keyword>
<evidence type="ECO:0000256" key="10">
    <source>
        <dbReference type="ARBA" id="ARBA00022989"/>
    </source>
</evidence>
<dbReference type="InterPro" id="IPR050482">
    <property type="entry name" value="Sensor_HK_TwoCompSys"/>
</dbReference>
<feature type="transmembrane region" description="Helical" evidence="15">
    <location>
        <begin position="52"/>
        <end position="74"/>
    </location>
</feature>
<dbReference type="eggNOG" id="COG4585">
    <property type="taxonomic scope" value="Bacteria"/>
</dbReference>
<dbReference type="AlphaFoldDB" id="R3WNJ8"/>
<keyword evidence="8 13" id="KW-0418">Kinase</keyword>
<dbReference type="HOGENOM" id="CLU_000445_20_12_9"/>
<dbReference type="GO" id="GO:0000155">
    <property type="term" value="F:phosphorelay sensor kinase activity"/>
    <property type="evidence" value="ECO:0007669"/>
    <property type="project" value="UniProtKB-UniRule"/>
</dbReference>
<dbReference type="Pfam" id="PF02518">
    <property type="entry name" value="HATPase_c"/>
    <property type="match status" value="1"/>
</dbReference>
<feature type="transmembrane region" description="Helical" evidence="15">
    <location>
        <begin position="12"/>
        <end position="32"/>
    </location>
</feature>
<comment type="catalytic activity">
    <reaction evidence="1 13">
        <text>ATP + protein L-histidine = ADP + protein N-phospho-L-histidine.</text>
        <dbReference type="EC" id="2.7.13.3"/>
    </reaction>
</comment>
<protein>
    <recommendedName>
        <fullName evidence="13">Sensor histidine kinase</fullName>
        <ecNumber evidence="13">2.7.13.3</ecNumber>
    </recommendedName>
</protein>
<dbReference type="SMART" id="SM00387">
    <property type="entry name" value="HATPase_c"/>
    <property type="match status" value="1"/>
</dbReference>
<keyword evidence="18" id="KW-1185">Reference proteome</keyword>
<sequence>MMGKISRPMLVAYSFLSTFFVILFTLFTYFFASETKNWWSQLFEVQIFHVPILFHILALSLGLSFVTFLLITVIQKAQYGKIEEKLRLLANSDYESKKLEQPVPHPNNDLYIQEVDKDISKIKDKMMEMSKELQFLNSRPQMMDGETKEEILEMERHRLARELHDSVSQQLFAAMMLMSALNEQAQKAETLEMFRKQLAMVADIINASQSEMRALLLHLRPISLEGKSLKQGIEQLLIELKSKIQIKLKWEIEDVTLNNSMEDHLFRIVQELLSNTLRHAKADELEVYLHQVDQSVLLRAVDDGVGFDMSQSKTGSYGLTNIRERVTGMGGTVKIISFKGQGTSVEIKIPLFKEVKNDD</sequence>
<dbReference type="Proteomes" id="UP000013785">
    <property type="component" value="Unassembled WGS sequence"/>
</dbReference>
<keyword evidence="4" id="KW-0597">Phosphoprotein</keyword>
<dbReference type="Pfam" id="PF07730">
    <property type="entry name" value="HisKA_3"/>
    <property type="match status" value="1"/>
</dbReference>
<dbReference type="InterPro" id="IPR003594">
    <property type="entry name" value="HATPase_dom"/>
</dbReference>
<evidence type="ECO:0000256" key="3">
    <source>
        <dbReference type="ARBA" id="ARBA00022475"/>
    </source>
</evidence>
<proteinExistence type="predicted"/>
<evidence type="ECO:0000256" key="4">
    <source>
        <dbReference type="ARBA" id="ARBA00022553"/>
    </source>
</evidence>
<keyword evidence="6 15" id="KW-0812">Transmembrane</keyword>
<dbReference type="GO" id="GO:0005886">
    <property type="term" value="C:plasma membrane"/>
    <property type="evidence" value="ECO:0007669"/>
    <property type="project" value="UniProtKB-SubCell"/>
</dbReference>
<keyword evidence="14" id="KW-0175">Coiled coil</keyword>
<dbReference type="InterPro" id="IPR005467">
    <property type="entry name" value="His_kinase_dom"/>
</dbReference>
<dbReference type="GO" id="GO:0005524">
    <property type="term" value="F:ATP binding"/>
    <property type="evidence" value="ECO:0007669"/>
    <property type="project" value="UniProtKB-UniRule"/>
</dbReference>
<evidence type="ECO:0000256" key="14">
    <source>
        <dbReference type="SAM" id="Coils"/>
    </source>
</evidence>
<dbReference type="OrthoDB" id="9795828at2"/>
<organism evidence="17 18">
    <name type="scientific">Enterococcus phoeniculicola ATCC BAA-412</name>
    <dbReference type="NCBI Taxonomy" id="1158610"/>
    <lineage>
        <taxon>Bacteria</taxon>
        <taxon>Bacillati</taxon>
        <taxon>Bacillota</taxon>
        <taxon>Bacilli</taxon>
        <taxon>Lactobacillales</taxon>
        <taxon>Enterococcaceae</taxon>
        <taxon>Enterococcus</taxon>
    </lineage>
</organism>
<gene>
    <name evidence="17" type="ORF">UC3_00530</name>
</gene>
<dbReference type="PATRIC" id="fig|1158610.3.peg.503"/>
<keyword evidence="7 13" id="KW-0547">Nucleotide-binding</keyword>
<evidence type="ECO:0000256" key="12">
    <source>
        <dbReference type="ARBA" id="ARBA00023136"/>
    </source>
</evidence>
<dbReference type="SUPFAM" id="SSF55874">
    <property type="entry name" value="ATPase domain of HSP90 chaperone/DNA topoisomerase II/histidine kinase"/>
    <property type="match status" value="1"/>
</dbReference>
<dbReference type="InterPro" id="IPR011712">
    <property type="entry name" value="Sig_transdc_His_kin_sub3_dim/P"/>
</dbReference>
<dbReference type="Gene3D" id="3.30.565.10">
    <property type="entry name" value="Histidine kinase-like ATPase, C-terminal domain"/>
    <property type="match status" value="1"/>
</dbReference>
<comment type="caution">
    <text evidence="17">The sequence shown here is derived from an EMBL/GenBank/DDBJ whole genome shotgun (WGS) entry which is preliminary data.</text>
</comment>
<evidence type="ECO:0000313" key="17">
    <source>
        <dbReference type="EMBL" id="EOL48977.1"/>
    </source>
</evidence>
<dbReference type="InterPro" id="IPR017202">
    <property type="entry name" value="LiaS/VraS"/>
</dbReference>
<evidence type="ECO:0000256" key="11">
    <source>
        <dbReference type="ARBA" id="ARBA00023012"/>
    </source>
</evidence>
<evidence type="ECO:0000256" key="13">
    <source>
        <dbReference type="PIRNR" id="PIRNR037431"/>
    </source>
</evidence>
<evidence type="ECO:0000256" key="6">
    <source>
        <dbReference type="ARBA" id="ARBA00022692"/>
    </source>
</evidence>
<accession>R3WNJ8</accession>
<evidence type="ECO:0000256" key="7">
    <source>
        <dbReference type="ARBA" id="ARBA00022741"/>
    </source>
</evidence>
<dbReference type="STRING" id="154621.RV11_GL002202"/>
<dbReference type="RefSeq" id="WP_010767203.1">
    <property type="nucleotide sequence ID" value="NZ_ASWE01000004.1"/>
</dbReference>
<dbReference type="EMBL" id="AJAT01000007">
    <property type="protein sequence ID" value="EOL48977.1"/>
    <property type="molecule type" value="Genomic_DNA"/>
</dbReference>
<dbReference type="EC" id="2.7.13.3" evidence="13"/>
<dbReference type="PANTHER" id="PTHR24421:SF37">
    <property type="entry name" value="SENSOR HISTIDINE KINASE NARS"/>
    <property type="match status" value="1"/>
</dbReference>
<evidence type="ECO:0000256" key="8">
    <source>
        <dbReference type="ARBA" id="ARBA00022777"/>
    </source>
</evidence>
<evidence type="ECO:0000256" key="1">
    <source>
        <dbReference type="ARBA" id="ARBA00000085"/>
    </source>
</evidence>
<feature type="coiled-coil region" evidence="14">
    <location>
        <begin position="112"/>
        <end position="139"/>
    </location>
</feature>
<keyword evidence="9 13" id="KW-0067">ATP-binding</keyword>
<dbReference type="PIRSF" id="PIRSF037431">
    <property type="entry name" value="STHK_LiaS"/>
    <property type="match status" value="1"/>
</dbReference>
<dbReference type="CDD" id="cd16917">
    <property type="entry name" value="HATPase_UhpB-NarQ-NarX-like"/>
    <property type="match status" value="1"/>
</dbReference>
<keyword evidence="12 13" id="KW-0472">Membrane</keyword>
<dbReference type="InterPro" id="IPR036890">
    <property type="entry name" value="HATPase_C_sf"/>
</dbReference>
<keyword evidence="10 15" id="KW-1133">Transmembrane helix</keyword>
<evidence type="ECO:0000256" key="9">
    <source>
        <dbReference type="ARBA" id="ARBA00022840"/>
    </source>
</evidence>
<evidence type="ECO:0000259" key="16">
    <source>
        <dbReference type="PROSITE" id="PS50109"/>
    </source>
</evidence>
<evidence type="ECO:0000256" key="5">
    <source>
        <dbReference type="ARBA" id="ARBA00022679"/>
    </source>
</evidence>
<dbReference type="Gene3D" id="1.20.5.1930">
    <property type="match status" value="1"/>
</dbReference>